<sequence length="108" mass="11277">MTFANVGLLGAKPGKRDELVAILTRPNPDFADTGCLMYEVGVSDDDPDTVFVSELWVSAEAHRASLQLESVRSAIAEARPLLSGVMSGHQFDVSGSPLHGADGAAPAP</sequence>
<name>A0A6B8TIX1_9CORY</name>
<keyword evidence="2" id="KW-0503">Monooxygenase</keyword>
<dbReference type="EMBL" id="CP046322">
    <property type="protein sequence ID" value="QGS35674.1"/>
    <property type="molecule type" value="Genomic_DNA"/>
</dbReference>
<dbReference type="AlphaFoldDB" id="A0A6B8TIX1"/>
<evidence type="ECO:0000259" key="1">
    <source>
        <dbReference type="PROSITE" id="PS51725"/>
    </source>
</evidence>
<protein>
    <submittedName>
        <fullName evidence="2">Antibiotic biosynthesis monooxygenase</fullName>
    </submittedName>
</protein>
<gene>
    <name evidence="2" type="ORF">FOB82_12670</name>
</gene>
<dbReference type="PROSITE" id="PS51725">
    <property type="entry name" value="ABM"/>
    <property type="match status" value="1"/>
</dbReference>
<dbReference type="Gene3D" id="3.30.70.100">
    <property type="match status" value="1"/>
</dbReference>
<keyword evidence="2" id="KW-0560">Oxidoreductase</keyword>
<dbReference type="KEGG" id="cxe:FOB82_12670"/>
<dbReference type="Proteomes" id="UP000426857">
    <property type="component" value="Chromosome"/>
</dbReference>
<accession>A0A6B8TIX1</accession>
<dbReference type="InterPro" id="IPR011008">
    <property type="entry name" value="Dimeric_a/b-barrel"/>
</dbReference>
<dbReference type="Pfam" id="PF03992">
    <property type="entry name" value="ABM"/>
    <property type="match status" value="1"/>
</dbReference>
<dbReference type="RefSeq" id="WP_155870819.1">
    <property type="nucleotide sequence ID" value="NZ_CP046322.1"/>
</dbReference>
<proteinExistence type="predicted"/>
<dbReference type="GO" id="GO:0004497">
    <property type="term" value="F:monooxygenase activity"/>
    <property type="evidence" value="ECO:0007669"/>
    <property type="project" value="UniProtKB-KW"/>
</dbReference>
<evidence type="ECO:0000313" key="2">
    <source>
        <dbReference type="EMBL" id="QGS35674.1"/>
    </source>
</evidence>
<reference evidence="2 3" key="1">
    <citation type="submission" date="2019-11" db="EMBL/GenBank/DDBJ databases">
        <title>FDA dAtabase for Regulatory Grade micrObial Sequences (FDA-ARGOS): Supporting development and validation of Infectious Disease Dx tests.</title>
        <authorList>
            <person name="Kerrigan L."/>
            <person name="Long C."/>
            <person name="Tallon L."/>
            <person name="Sadzewicz L."/>
            <person name="Vavikolanu K."/>
            <person name="Mehta A."/>
            <person name="Aluvathingal J."/>
            <person name="Nadendla S."/>
            <person name="Yan Y."/>
            <person name="Sichtig H."/>
        </authorList>
    </citation>
    <scope>NUCLEOTIDE SEQUENCE [LARGE SCALE GENOMIC DNA]</scope>
    <source>
        <strain evidence="2 3">FDAARGOS_674</strain>
    </source>
</reference>
<dbReference type="InterPro" id="IPR007138">
    <property type="entry name" value="ABM_dom"/>
</dbReference>
<organism evidence="2 3">
    <name type="scientific">Corynebacterium xerosis</name>
    <dbReference type="NCBI Taxonomy" id="1725"/>
    <lineage>
        <taxon>Bacteria</taxon>
        <taxon>Bacillati</taxon>
        <taxon>Actinomycetota</taxon>
        <taxon>Actinomycetes</taxon>
        <taxon>Mycobacteriales</taxon>
        <taxon>Corynebacteriaceae</taxon>
        <taxon>Corynebacterium</taxon>
    </lineage>
</organism>
<dbReference type="SUPFAM" id="SSF54909">
    <property type="entry name" value="Dimeric alpha+beta barrel"/>
    <property type="match status" value="1"/>
</dbReference>
<feature type="domain" description="ABM" evidence="1">
    <location>
        <begin position="3"/>
        <end position="91"/>
    </location>
</feature>
<evidence type="ECO:0000313" key="3">
    <source>
        <dbReference type="Proteomes" id="UP000426857"/>
    </source>
</evidence>